<feature type="transmembrane region" description="Helical" evidence="1">
    <location>
        <begin position="52"/>
        <end position="74"/>
    </location>
</feature>
<evidence type="ECO:0000313" key="3">
    <source>
        <dbReference type="Proteomes" id="UP000824071"/>
    </source>
</evidence>
<keyword evidence="1" id="KW-0472">Membrane</keyword>
<reference evidence="2" key="2">
    <citation type="journal article" date="2021" name="PeerJ">
        <title>Extensive microbial diversity within the chicken gut microbiome revealed by metagenomics and culture.</title>
        <authorList>
            <person name="Gilroy R."/>
            <person name="Ravi A."/>
            <person name="Getino M."/>
            <person name="Pursley I."/>
            <person name="Horton D.L."/>
            <person name="Alikhan N.F."/>
            <person name="Baker D."/>
            <person name="Gharbi K."/>
            <person name="Hall N."/>
            <person name="Watson M."/>
            <person name="Adriaenssens E.M."/>
            <person name="Foster-Nyarko E."/>
            <person name="Jarju S."/>
            <person name="Secka A."/>
            <person name="Antonio M."/>
            <person name="Oren A."/>
            <person name="Chaudhuri R.R."/>
            <person name="La Ragione R."/>
            <person name="Hildebrand F."/>
            <person name="Pallen M.J."/>
        </authorList>
    </citation>
    <scope>NUCLEOTIDE SEQUENCE</scope>
    <source>
        <strain evidence="2">ChiGjej1B1-19959</strain>
    </source>
</reference>
<dbReference type="EMBL" id="DVMW01000023">
    <property type="protein sequence ID" value="HIU35451.1"/>
    <property type="molecule type" value="Genomic_DNA"/>
</dbReference>
<feature type="transmembrane region" description="Helical" evidence="1">
    <location>
        <begin position="81"/>
        <end position="104"/>
    </location>
</feature>
<protein>
    <submittedName>
        <fullName evidence="2">Uncharacterized protein</fullName>
    </submittedName>
</protein>
<comment type="caution">
    <text evidence="2">The sequence shown here is derived from an EMBL/GenBank/DDBJ whole genome shotgun (WGS) entry which is preliminary data.</text>
</comment>
<reference evidence="2" key="1">
    <citation type="submission" date="2020-10" db="EMBL/GenBank/DDBJ databases">
        <authorList>
            <person name="Gilroy R."/>
        </authorList>
    </citation>
    <scope>NUCLEOTIDE SEQUENCE</scope>
    <source>
        <strain evidence="2">ChiGjej1B1-19959</strain>
    </source>
</reference>
<sequence length="174" mass="19413">MKLELFGEAFLNTRWKRVLFSVSVRGVLSVLFGLFLHVLYEDASDASEIFYYQFMYGIIYILWLLWSVVVLVCLLCRKRTLAVNVIGVSVCVLAAAFTGAAMLINSSREIQPEKSKSNAIAQAVVTSIGDYAPVNLEFNPFECTSLFGMHIEKGEASLTEGEDTVLFVSVEYVE</sequence>
<proteinExistence type="predicted"/>
<name>A0A9D1IEP9_9FIRM</name>
<feature type="non-terminal residue" evidence="2">
    <location>
        <position position="174"/>
    </location>
</feature>
<organism evidence="2 3">
    <name type="scientific">Candidatus Fimenecus excrementigallinarum</name>
    <dbReference type="NCBI Taxonomy" id="2840816"/>
    <lineage>
        <taxon>Bacteria</taxon>
        <taxon>Bacillati</taxon>
        <taxon>Bacillota</taxon>
        <taxon>Clostridia</taxon>
        <taxon>Candidatus Fimenecus</taxon>
    </lineage>
</organism>
<keyword evidence="1" id="KW-0812">Transmembrane</keyword>
<accession>A0A9D1IEP9</accession>
<gene>
    <name evidence="2" type="ORF">IAC53_02435</name>
</gene>
<dbReference type="Proteomes" id="UP000824071">
    <property type="component" value="Unassembled WGS sequence"/>
</dbReference>
<feature type="transmembrane region" description="Helical" evidence="1">
    <location>
        <begin position="18"/>
        <end position="40"/>
    </location>
</feature>
<dbReference type="AlphaFoldDB" id="A0A9D1IEP9"/>
<evidence type="ECO:0000313" key="2">
    <source>
        <dbReference type="EMBL" id="HIU35451.1"/>
    </source>
</evidence>
<evidence type="ECO:0000256" key="1">
    <source>
        <dbReference type="SAM" id="Phobius"/>
    </source>
</evidence>
<keyword evidence="1" id="KW-1133">Transmembrane helix</keyword>